<feature type="transmembrane region" description="Helical" evidence="6">
    <location>
        <begin position="21"/>
        <end position="41"/>
    </location>
</feature>
<feature type="transmembrane region" description="Helical" evidence="6">
    <location>
        <begin position="53"/>
        <end position="71"/>
    </location>
</feature>
<keyword evidence="6" id="KW-0573">Peptidoglycan synthesis</keyword>
<dbReference type="AlphaFoldDB" id="A0A5B8NRA0"/>
<feature type="transmembrane region" description="Helical" evidence="6">
    <location>
        <begin position="152"/>
        <end position="183"/>
    </location>
</feature>
<dbReference type="GO" id="GO:0005886">
    <property type="term" value="C:plasma membrane"/>
    <property type="evidence" value="ECO:0007669"/>
    <property type="project" value="UniProtKB-SubCell"/>
</dbReference>
<evidence type="ECO:0000256" key="3">
    <source>
        <dbReference type="ARBA" id="ARBA00022960"/>
    </source>
</evidence>
<reference evidence="7" key="1">
    <citation type="submission" date="2019-08" db="EMBL/GenBank/DDBJ databases">
        <title>Carotenoids and Carotenoid Binding Proteins in the Halophilic Cyanobacterium Euhalothece sp. ZM00.</title>
        <authorList>
            <person name="Cho S.M."/>
            <person name="Song J.Y."/>
            <person name="Park Y.-I."/>
        </authorList>
    </citation>
    <scope>NUCLEOTIDE SEQUENCE [LARGE SCALE GENOMIC DNA]</scope>
    <source>
        <strain evidence="7">Z-M001</strain>
    </source>
</reference>
<dbReference type="HAMAP" id="MF_02079">
    <property type="entry name" value="PGT_RodA"/>
    <property type="match status" value="1"/>
</dbReference>
<evidence type="ECO:0000256" key="6">
    <source>
        <dbReference type="HAMAP-Rule" id="MF_02079"/>
    </source>
</evidence>
<protein>
    <recommendedName>
        <fullName evidence="6">Peptidoglycan glycosyltransferase RodA</fullName>
        <shortName evidence="6">PGT</shortName>
        <ecNumber evidence="6">2.4.99.28</ecNumber>
    </recommendedName>
    <alternativeName>
        <fullName evidence="6">Cell elongation protein RodA</fullName>
    </alternativeName>
    <alternativeName>
        <fullName evidence="6">Cell wall polymerase</fullName>
    </alternativeName>
    <alternativeName>
        <fullName evidence="6">Peptidoglycan polymerase</fullName>
        <shortName evidence="6">PG polymerase</shortName>
    </alternativeName>
</protein>
<evidence type="ECO:0000256" key="1">
    <source>
        <dbReference type="ARBA" id="ARBA00004141"/>
    </source>
</evidence>
<dbReference type="NCBIfam" id="NF037961">
    <property type="entry name" value="RodA_shape"/>
    <property type="match status" value="1"/>
</dbReference>
<dbReference type="GO" id="GO:0051301">
    <property type="term" value="P:cell division"/>
    <property type="evidence" value="ECO:0007669"/>
    <property type="project" value="InterPro"/>
</dbReference>
<dbReference type="GO" id="GO:0009252">
    <property type="term" value="P:peptidoglycan biosynthetic process"/>
    <property type="evidence" value="ECO:0007669"/>
    <property type="project" value="UniProtKB-UniRule"/>
</dbReference>
<dbReference type="GO" id="GO:0008360">
    <property type="term" value="P:regulation of cell shape"/>
    <property type="evidence" value="ECO:0007669"/>
    <property type="project" value="UniProtKB-KW"/>
</dbReference>
<feature type="transmembrane region" description="Helical" evidence="6">
    <location>
        <begin position="83"/>
        <end position="102"/>
    </location>
</feature>
<gene>
    <name evidence="6 7" type="primary">rodA</name>
    <name evidence="7" type="ORF">FRE64_13230</name>
</gene>
<feature type="transmembrane region" description="Helical" evidence="6">
    <location>
        <begin position="122"/>
        <end position="140"/>
    </location>
</feature>
<dbReference type="InterPro" id="IPR011923">
    <property type="entry name" value="RodA/MrdB"/>
</dbReference>
<comment type="catalytic activity">
    <reaction evidence="6">
        <text>[GlcNAc-(1-&gt;4)-Mur2Ac(oyl-L-Ala-gamma-D-Glu-L-Lys-D-Ala-D-Ala)](n)-di-trans,octa-cis-undecaprenyl diphosphate + beta-D-GlcNAc-(1-&gt;4)-Mur2Ac(oyl-L-Ala-gamma-D-Glu-L-Lys-D-Ala-D-Ala)-di-trans,octa-cis-undecaprenyl diphosphate = [GlcNAc-(1-&gt;4)-Mur2Ac(oyl-L-Ala-gamma-D-Glu-L-Lys-D-Ala-D-Ala)](n+1)-di-trans,octa-cis-undecaprenyl diphosphate + di-trans,octa-cis-undecaprenyl diphosphate + H(+)</text>
        <dbReference type="Rhea" id="RHEA:23708"/>
        <dbReference type="Rhea" id="RHEA-COMP:9602"/>
        <dbReference type="Rhea" id="RHEA-COMP:9603"/>
        <dbReference type="ChEBI" id="CHEBI:15378"/>
        <dbReference type="ChEBI" id="CHEBI:58405"/>
        <dbReference type="ChEBI" id="CHEBI:60033"/>
        <dbReference type="ChEBI" id="CHEBI:78435"/>
        <dbReference type="EC" id="2.4.99.28"/>
    </reaction>
</comment>
<dbReference type="Pfam" id="PF01098">
    <property type="entry name" value="FTSW_RODA_SPOVE"/>
    <property type="match status" value="1"/>
</dbReference>
<dbReference type="GO" id="GO:0008955">
    <property type="term" value="F:peptidoglycan glycosyltransferase activity"/>
    <property type="evidence" value="ECO:0007669"/>
    <property type="project" value="UniProtKB-UniRule"/>
</dbReference>
<proteinExistence type="inferred from homology"/>
<feature type="transmembrane region" description="Helical" evidence="6">
    <location>
        <begin position="189"/>
        <end position="222"/>
    </location>
</feature>
<dbReference type="PANTHER" id="PTHR30474:SF1">
    <property type="entry name" value="PEPTIDOGLYCAN GLYCOSYLTRANSFERASE MRDB"/>
    <property type="match status" value="1"/>
</dbReference>
<keyword evidence="6" id="KW-0808">Transferase</keyword>
<comment type="pathway">
    <text evidence="6">Cell wall biogenesis; peptidoglycan biosynthesis.</text>
</comment>
<evidence type="ECO:0000256" key="2">
    <source>
        <dbReference type="ARBA" id="ARBA00022692"/>
    </source>
</evidence>
<dbReference type="UniPathway" id="UPA00219"/>
<dbReference type="RefSeq" id="WP_146296659.1">
    <property type="nucleotide sequence ID" value="NZ_CP042326.1"/>
</dbReference>
<dbReference type="NCBIfam" id="TIGR02210">
    <property type="entry name" value="rodA_shape"/>
    <property type="match status" value="1"/>
</dbReference>
<dbReference type="InterPro" id="IPR001182">
    <property type="entry name" value="FtsW/RodA"/>
</dbReference>
<accession>A0A5B8NRA0</accession>
<dbReference type="KEGG" id="enn:FRE64_13230"/>
<dbReference type="EMBL" id="CP042326">
    <property type="protein sequence ID" value="QDZ40819.1"/>
    <property type="molecule type" value="Genomic_DNA"/>
</dbReference>
<dbReference type="GO" id="GO:0015648">
    <property type="term" value="F:lipid-linked peptidoglycan transporter activity"/>
    <property type="evidence" value="ECO:0007669"/>
    <property type="project" value="TreeGrafter"/>
</dbReference>
<dbReference type="GO" id="GO:0032153">
    <property type="term" value="C:cell division site"/>
    <property type="evidence" value="ECO:0007669"/>
    <property type="project" value="TreeGrafter"/>
</dbReference>
<feature type="transmembrane region" description="Helical" evidence="6">
    <location>
        <begin position="355"/>
        <end position="376"/>
    </location>
</feature>
<evidence type="ECO:0000256" key="5">
    <source>
        <dbReference type="ARBA" id="ARBA00023136"/>
    </source>
</evidence>
<dbReference type="PANTHER" id="PTHR30474">
    <property type="entry name" value="CELL CYCLE PROTEIN"/>
    <property type="match status" value="1"/>
</dbReference>
<sequence length="420" mass="46475">MANVPWKKWSWRNLVNPWLGVDWFLFLLVIAVTVWGGITIHSVQLHDENLNNWIQHSILGGIGAFIALLLARWRYEELLNWHWIVYVGTNLLLVSVIFVGVTAQGAQRWITIAGFNIQPSEFAKLGVIITLAAILNNRGAERLSSVFQALGVIALPWGLVFLQPDLGTSLVFGAIAIGMLYWANANSGWLILLISPVVAAILFHVYLPAWLSWAGLMFVIGWRTLPGSWVSGCGAIALNLISGGLGNLVWDLLQDYQKNRLILFLDPDLDPLGGGYHLIQSRIAIGAGEMWGRGLNQGTQTQLNFIPEQHNDFIFSAVGEELGFVGSFGLLFLFWLICIRLLMIALGAKDNFGSLLAIGVFCMIFFQVTVNVGMTIGLGPVTGLPLPWMSYGRSALLMNFMAIGLVESVNKYRQRTNFFS</sequence>
<evidence type="ECO:0000256" key="4">
    <source>
        <dbReference type="ARBA" id="ARBA00022989"/>
    </source>
</evidence>
<evidence type="ECO:0000313" key="7">
    <source>
        <dbReference type="EMBL" id="QDZ40819.1"/>
    </source>
</evidence>
<name>A0A5B8NRA0_9CHRO</name>
<keyword evidence="5 6" id="KW-0472">Membrane</keyword>
<keyword evidence="3 6" id="KW-0133">Cell shape</keyword>
<evidence type="ECO:0000313" key="8">
    <source>
        <dbReference type="Proteomes" id="UP000318453"/>
    </source>
</evidence>
<dbReference type="OrthoDB" id="9768187at2"/>
<comment type="similarity">
    <text evidence="6">Belongs to the SEDS family. MrdB/RodA subfamily.</text>
</comment>
<dbReference type="GO" id="GO:0071555">
    <property type="term" value="P:cell wall organization"/>
    <property type="evidence" value="ECO:0007669"/>
    <property type="project" value="UniProtKB-KW"/>
</dbReference>
<keyword evidence="2 6" id="KW-0812">Transmembrane</keyword>
<keyword evidence="8" id="KW-1185">Reference proteome</keyword>
<keyword evidence="6" id="KW-1003">Cell membrane</keyword>
<dbReference type="Proteomes" id="UP000318453">
    <property type="component" value="Chromosome"/>
</dbReference>
<keyword evidence="4 6" id="KW-1133">Transmembrane helix</keyword>
<comment type="subcellular location">
    <subcellularLocation>
        <location evidence="6">Cell membrane</location>
        <topology evidence="6">Multi-pass membrane protein</topology>
    </subcellularLocation>
    <subcellularLocation>
        <location evidence="1">Membrane</location>
        <topology evidence="1">Multi-pass membrane protein</topology>
    </subcellularLocation>
</comment>
<feature type="transmembrane region" description="Helical" evidence="6">
    <location>
        <begin position="322"/>
        <end position="343"/>
    </location>
</feature>
<organism evidence="7 8">
    <name type="scientific">Euhalothece natronophila Z-M001</name>
    <dbReference type="NCBI Taxonomy" id="522448"/>
    <lineage>
        <taxon>Bacteria</taxon>
        <taxon>Bacillati</taxon>
        <taxon>Cyanobacteriota</taxon>
        <taxon>Cyanophyceae</taxon>
        <taxon>Oscillatoriophycideae</taxon>
        <taxon>Chroococcales</taxon>
        <taxon>Halothecacae</taxon>
        <taxon>Halothece cluster</taxon>
        <taxon>Euhalothece</taxon>
    </lineage>
</organism>
<comment type="function">
    <text evidence="6">Peptidoglycan polymerase that is essential for cell wall elongation.</text>
</comment>
<keyword evidence="6" id="KW-0328">Glycosyltransferase</keyword>
<keyword evidence="6" id="KW-0961">Cell wall biogenesis/degradation</keyword>
<feature type="transmembrane region" description="Helical" evidence="6">
    <location>
        <begin position="388"/>
        <end position="406"/>
    </location>
</feature>
<dbReference type="EC" id="2.4.99.28" evidence="6"/>